<comment type="pathway">
    <text evidence="1">Amino-sugar metabolism; 1,6-anhydro-N-acetylmuramate degradation.</text>
</comment>
<dbReference type="CDD" id="cd24050">
    <property type="entry name" value="ASKHA_NBD_ANMK"/>
    <property type="match status" value="1"/>
</dbReference>
<dbReference type="Pfam" id="PF03702">
    <property type="entry name" value="AnmK"/>
    <property type="match status" value="1"/>
</dbReference>
<comment type="similarity">
    <text evidence="1">Belongs to the anhydro-N-acetylmuramic acid kinase family.</text>
</comment>
<keyword evidence="3" id="KW-1185">Reference proteome</keyword>
<dbReference type="InterPro" id="IPR005338">
    <property type="entry name" value="Anhydro_N_Ac-Mur_kinase"/>
</dbReference>
<evidence type="ECO:0000313" key="3">
    <source>
        <dbReference type="Proteomes" id="UP000033423"/>
    </source>
</evidence>
<dbReference type="PANTHER" id="PTHR30605:SF0">
    <property type="entry name" value="ANHYDRO-N-ACETYLMURAMIC ACID KINASE"/>
    <property type="match status" value="1"/>
</dbReference>
<dbReference type="EMBL" id="LACI01001439">
    <property type="protein sequence ID" value="KJU84459.1"/>
    <property type="molecule type" value="Genomic_DNA"/>
</dbReference>
<keyword evidence="1" id="KW-0067">ATP-binding</keyword>
<name>A0A0F3GR82_9BACT</name>
<dbReference type="Proteomes" id="UP000033423">
    <property type="component" value="Unassembled WGS sequence"/>
</dbReference>
<accession>A0A0F3GR82</accession>
<comment type="function">
    <text evidence="1">Catalyzes the specific phosphorylation of 1,6-anhydro-N-acetylmuramic acid (anhMurNAc) with the simultaneous cleavage of the 1,6-anhydro ring, generating MurNAc-6-P. Is required for the utilization of anhMurNAc either imported from the medium or derived from its own cell wall murein, and thus plays a role in cell wall recycling.</text>
</comment>
<protein>
    <recommendedName>
        <fullName evidence="1">Anhydro-N-acetylmuramic acid kinase</fullName>
        <ecNumber evidence="1">2.7.1.170</ecNumber>
    </recommendedName>
    <alternativeName>
        <fullName evidence="1">AnhMurNAc kinase</fullName>
    </alternativeName>
</protein>
<dbReference type="SUPFAM" id="SSF53067">
    <property type="entry name" value="Actin-like ATPase domain"/>
    <property type="match status" value="1"/>
</dbReference>
<dbReference type="NCBIfam" id="NF007148">
    <property type="entry name" value="PRK09585.3-2"/>
    <property type="match status" value="1"/>
</dbReference>
<organism evidence="2 3">
    <name type="scientific">Candidatus Magnetobacterium bavaricum</name>
    <dbReference type="NCBI Taxonomy" id="29290"/>
    <lineage>
        <taxon>Bacteria</taxon>
        <taxon>Pseudomonadati</taxon>
        <taxon>Nitrospirota</taxon>
        <taxon>Thermodesulfovibrionia</taxon>
        <taxon>Thermodesulfovibrionales</taxon>
        <taxon>Candidatus Magnetobacteriaceae</taxon>
        <taxon>Candidatus Magnetobacterium</taxon>
    </lineage>
</organism>
<evidence type="ECO:0000313" key="2">
    <source>
        <dbReference type="EMBL" id="KJU84459.1"/>
    </source>
</evidence>
<dbReference type="HAMAP" id="MF_01270">
    <property type="entry name" value="AnhMurNAc_kinase"/>
    <property type="match status" value="1"/>
</dbReference>
<dbReference type="GO" id="GO:0016773">
    <property type="term" value="F:phosphotransferase activity, alcohol group as acceptor"/>
    <property type="evidence" value="ECO:0007669"/>
    <property type="project" value="UniProtKB-UniRule"/>
</dbReference>
<dbReference type="GO" id="GO:0006040">
    <property type="term" value="P:amino sugar metabolic process"/>
    <property type="evidence" value="ECO:0007669"/>
    <property type="project" value="InterPro"/>
</dbReference>
<comment type="pathway">
    <text evidence="1">Cell wall biogenesis; peptidoglycan recycling.</text>
</comment>
<gene>
    <name evidence="1" type="primary">anmK</name>
    <name evidence="2" type="ORF">MBAV_003345</name>
</gene>
<dbReference type="UniPathway" id="UPA00343"/>
<proteinExistence type="inferred from homology"/>
<dbReference type="GO" id="GO:0009254">
    <property type="term" value="P:peptidoglycan turnover"/>
    <property type="evidence" value="ECO:0007669"/>
    <property type="project" value="UniProtKB-UniRule"/>
</dbReference>
<dbReference type="GO" id="GO:0097175">
    <property type="term" value="P:1,6-anhydro-N-acetyl-beta-muramic acid catabolic process"/>
    <property type="evidence" value="ECO:0007669"/>
    <property type="project" value="UniProtKB-UniRule"/>
</dbReference>
<comment type="catalytic activity">
    <reaction evidence="1">
        <text>1,6-anhydro-N-acetyl-beta-muramate + ATP + H2O = N-acetyl-D-muramate 6-phosphate + ADP + H(+)</text>
        <dbReference type="Rhea" id="RHEA:24952"/>
        <dbReference type="ChEBI" id="CHEBI:15377"/>
        <dbReference type="ChEBI" id="CHEBI:15378"/>
        <dbReference type="ChEBI" id="CHEBI:30616"/>
        <dbReference type="ChEBI" id="CHEBI:58690"/>
        <dbReference type="ChEBI" id="CHEBI:58722"/>
        <dbReference type="ChEBI" id="CHEBI:456216"/>
        <dbReference type="EC" id="2.7.1.170"/>
    </reaction>
</comment>
<keyword evidence="1" id="KW-0547">Nucleotide-binding</keyword>
<dbReference type="PATRIC" id="fig|29290.4.peg.4430"/>
<dbReference type="UniPathway" id="UPA00544"/>
<evidence type="ECO:0000256" key="1">
    <source>
        <dbReference type="HAMAP-Rule" id="MF_01270"/>
    </source>
</evidence>
<dbReference type="GO" id="GO:0005524">
    <property type="term" value="F:ATP binding"/>
    <property type="evidence" value="ECO:0007669"/>
    <property type="project" value="UniProtKB-UniRule"/>
</dbReference>
<comment type="caution">
    <text evidence="2">The sequence shown here is derived from an EMBL/GenBank/DDBJ whole genome shotgun (WGS) entry which is preliminary data.</text>
</comment>
<dbReference type="PANTHER" id="PTHR30605">
    <property type="entry name" value="ANHYDRO-N-ACETYLMURAMIC ACID KINASE"/>
    <property type="match status" value="1"/>
</dbReference>
<dbReference type="GO" id="GO:0016301">
    <property type="term" value="F:kinase activity"/>
    <property type="evidence" value="ECO:0007669"/>
    <property type="project" value="UniProtKB-KW"/>
</dbReference>
<keyword evidence="1" id="KW-0119">Carbohydrate metabolism</keyword>
<dbReference type="AlphaFoldDB" id="A0A0F3GR82"/>
<sequence length="381" mass="40546">MRIIGIMSGTSHDGVDAVIVEIRDAGDSDPDIEVSVRRHLHMPYDDSLRNSIREAFSGGVEHICGLNFVMGEVFAQVALLLIQEAGLSPKDIDAIASHGQTVYHIPPAGLKRRGSTLQIGEASVIAEKTGILTISDFRTRDMAAGGHGAPLVPLPDYMLFKKPGIIRAVLNIGGIANVTIVKEALNDTLAFDIGPGNSLIDEAVVIYSEGAVRFDKNGALASAGTPHIPLLEELLMHQFFKQPPPKSTGREMFGAGLVKDILGHYGTLTQNDMLSTLTYLTAQSVFDAIRPYKPQEVIVSGGGSRNAFLMALLAELFGTKGCKVSSISSCGFLPEAKEAVCFAILGYLTLKHRPGNLPSATGASRQVLLGKITPGNSPVSY</sequence>
<feature type="binding site" evidence="1">
    <location>
        <begin position="9"/>
        <end position="16"/>
    </location>
    <ligand>
        <name>ATP</name>
        <dbReference type="ChEBI" id="CHEBI:30616"/>
    </ligand>
</feature>
<reference evidence="2 3" key="1">
    <citation type="submission" date="2015-02" db="EMBL/GenBank/DDBJ databases">
        <title>Single-cell genomics of uncultivated deep-branching MTB reveals a conserved set of magnetosome genes.</title>
        <authorList>
            <person name="Kolinko S."/>
            <person name="Richter M."/>
            <person name="Glockner F.O."/>
            <person name="Brachmann A."/>
            <person name="Schuler D."/>
        </authorList>
    </citation>
    <scope>NUCLEOTIDE SEQUENCE [LARGE SCALE GENOMIC DNA]</scope>
    <source>
        <strain evidence="2">TM-1</strain>
    </source>
</reference>
<dbReference type="EC" id="2.7.1.170" evidence="1"/>
<dbReference type="Gene3D" id="3.30.420.40">
    <property type="match status" value="2"/>
</dbReference>
<keyword evidence="1" id="KW-0808">Transferase</keyword>
<dbReference type="InterPro" id="IPR043129">
    <property type="entry name" value="ATPase_NBD"/>
</dbReference>
<keyword evidence="1 2" id="KW-0418">Kinase</keyword>